<dbReference type="InterPro" id="IPR036397">
    <property type="entry name" value="RNaseH_sf"/>
</dbReference>
<dbReference type="PANTHER" id="PTHR46060">
    <property type="entry name" value="MARINER MOS1 TRANSPOSASE-LIKE PROTEIN"/>
    <property type="match status" value="1"/>
</dbReference>
<dbReference type="EMBL" id="CAKOGL010000026">
    <property type="protein sequence ID" value="CAH2103209.1"/>
    <property type="molecule type" value="Genomic_DNA"/>
</dbReference>
<name>A0AAU9V066_EUPED</name>
<organism evidence="1 2">
    <name type="scientific">Euphydryas editha</name>
    <name type="common">Edith's checkerspot</name>
    <dbReference type="NCBI Taxonomy" id="104508"/>
    <lineage>
        <taxon>Eukaryota</taxon>
        <taxon>Metazoa</taxon>
        <taxon>Ecdysozoa</taxon>
        <taxon>Arthropoda</taxon>
        <taxon>Hexapoda</taxon>
        <taxon>Insecta</taxon>
        <taxon>Pterygota</taxon>
        <taxon>Neoptera</taxon>
        <taxon>Endopterygota</taxon>
        <taxon>Lepidoptera</taxon>
        <taxon>Glossata</taxon>
        <taxon>Ditrysia</taxon>
        <taxon>Papilionoidea</taxon>
        <taxon>Nymphalidae</taxon>
        <taxon>Nymphalinae</taxon>
        <taxon>Euphydryas</taxon>
    </lineage>
</organism>
<keyword evidence="2" id="KW-1185">Reference proteome</keyword>
<dbReference type="GO" id="GO:0003676">
    <property type="term" value="F:nucleic acid binding"/>
    <property type="evidence" value="ECO:0007669"/>
    <property type="project" value="InterPro"/>
</dbReference>
<sequence length="170" mass="19887">MLDFHHRGIKNKKKNLLVTKAGFTIKNLKLKNSLMNNLKTVTAEWYTNNCLSLVLEKNRQKRSRSRILHHHDNVSSHTAKQTIDYLATSGLELLRHPPYSPDLAPCYFYIYLKKKEKLRGKCFMDAEEAVAAFLKAVEETPKNEWAKCFSQGFHQMQRSTDVNEHYFEKV</sequence>
<protein>
    <recommendedName>
        <fullName evidence="3">Histone-lysine N-methyltransferase SETMAR</fullName>
    </recommendedName>
</protein>
<proteinExistence type="predicted"/>
<dbReference type="Gene3D" id="3.30.420.10">
    <property type="entry name" value="Ribonuclease H-like superfamily/Ribonuclease H"/>
    <property type="match status" value="1"/>
</dbReference>
<evidence type="ECO:0000313" key="1">
    <source>
        <dbReference type="EMBL" id="CAH2103209.1"/>
    </source>
</evidence>
<dbReference type="PANTHER" id="PTHR46060:SF1">
    <property type="entry name" value="MARINER MOS1 TRANSPOSASE-LIKE PROTEIN"/>
    <property type="match status" value="1"/>
</dbReference>
<dbReference type="InterPro" id="IPR052709">
    <property type="entry name" value="Transposase-MT_Hybrid"/>
</dbReference>
<dbReference type="Proteomes" id="UP001153954">
    <property type="component" value="Unassembled WGS sequence"/>
</dbReference>
<gene>
    <name evidence="1" type="ORF">EEDITHA_LOCUS17752</name>
</gene>
<dbReference type="AlphaFoldDB" id="A0AAU9V066"/>
<evidence type="ECO:0000313" key="2">
    <source>
        <dbReference type="Proteomes" id="UP001153954"/>
    </source>
</evidence>
<reference evidence="1" key="1">
    <citation type="submission" date="2022-03" db="EMBL/GenBank/DDBJ databases">
        <authorList>
            <person name="Tunstrom K."/>
        </authorList>
    </citation>
    <scope>NUCLEOTIDE SEQUENCE</scope>
</reference>
<evidence type="ECO:0008006" key="3">
    <source>
        <dbReference type="Google" id="ProtNLM"/>
    </source>
</evidence>
<accession>A0AAU9V066</accession>
<comment type="caution">
    <text evidence="1">The sequence shown here is derived from an EMBL/GenBank/DDBJ whole genome shotgun (WGS) entry which is preliminary data.</text>
</comment>